<organism evidence="1 2">
    <name type="scientific">Patella caerulea</name>
    <name type="common">Rayed Mediterranean limpet</name>
    <dbReference type="NCBI Taxonomy" id="87958"/>
    <lineage>
        <taxon>Eukaryota</taxon>
        <taxon>Metazoa</taxon>
        <taxon>Spiralia</taxon>
        <taxon>Lophotrochozoa</taxon>
        <taxon>Mollusca</taxon>
        <taxon>Gastropoda</taxon>
        <taxon>Patellogastropoda</taxon>
        <taxon>Patelloidea</taxon>
        <taxon>Patellidae</taxon>
        <taxon>Patella</taxon>
    </lineage>
</organism>
<name>A0AAN8JCD6_PATCE</name>
<gene>
    <name evidence="1" type="ORF">SNE40_013468</name>
</gene>
<keyword evidence="2" id="KW-1185">Reference proteome</keyword>
<dbReference type="EMBL" id="JAZGQO010000010">
    <property type="protein sequence ID" value="KAK6174907.1"/>
    <property type="molecule type" value="Genomic_DNA"/>
</dbReference>
<evidence type="ECO:0000313" key="1">
    <source>
        <dbReference type="EMBL" id="KAK6174907.1"/>
    </source>
</evidence>
<reference evidence="1 2" key="1">
    <citation type="submission" date="2024-01" db="EMBL/GenBank/DDBJ databases">
        <title>The genome of the rayed Mediterranean limpet Patella caerulea (Linnaeus, 1758).</title>
        <authorList>
            <person name="Anh-Thu Weber A."/>
            <person name="Halstead-Nussloch G."/>
        </authorList>
    </citation>
    <scope>NUCLEOTIDE SEQUENCE [LARGE SCALE GENOMIC DNA]</scope>
    <source>
        <strain evidence="1">AATW-2023a</strain>
        <tissue evidence="1">Whole specimen</tissue>
    </source>
</reference>
<protein>
    <submittedName>
        <fullName evidence="1">Uncharacterized protein</fullName>
    </submittedName>
</protein>
<evidence type="ECO:0000313" key="2">
    <source>
        <dbReference type="Proteomes" id="UP001347796"/>
    </source>
</evidence>
<dbReference type="AlphaFoldDB" id="A0AAN8JCD6"/>
<accession>A0AAN8JCD6</accession>
<comment type="caution">
    <text evidence="1">The sequence shown here is derived from an EMBL/GenBank/DDBJ whole genome shotgun (WGS) entry which is preliminary data.</text>
</comment>
<dbReference type="Proteomes" id="UP001347796">
    <property type="component" value="Unassembled WGS sequence"/>
</dbReference>
<proteinExistence type="predicted"/>
<sequence length="157" mass="17902">MSTISEFTISAQEANVMVKTQAKLDDGRKCFLLQISFKNVYSETEVPNSCYRILPRLLNGVPLGAGLMSRTQLDVIRWKFVESSKHSHTFLSLPIERDEAEETKRGVRDRLIQQSQRIFGDLTVKVSLVLSECVQYDDDIIINDIAVSSEDGYHFRD</sequence>